<proteinExistence type="predicted"/>
<dbReference type="EMBL" id="FNCI01000001">
    <property type="protein sequence ID" value="SDF64810.1"/>
    <property type="molecule type" value="Genomic_DNA"/>
</dbReference>
<gene>
    <name evidence="3" type="ORF">SAMN05216571_10144</name>
</gene>
<name>A0A1G7MUU1_9GAMM</name>
<organism evidence="3 4">
    <name type="scientific">Onishia taeanensis</name>
    <dbReference type="NCBI Taxonomy" id="284577"/>
    <lineage>
        <taxon>Bacteria</taxon>
        <taxon>Pseudomonadati</taxon>
        <taxon>Pseudomonadota</taxon>
        <taxon>Gammaproteobacteria</taxon>
        <taxon>Oceanospirillales</taxon>
        <taxon>Halomonadaceae</taxon>
        <taxon>Onishia</taxon>
    </lineage>
</organism>
<feature type="chain" id="PRO_5011775483" description="Oxidoreductase molybdopterin-binding domain-containing protein" evidence="1">
    <location>
        <begin position="33"/>
        <end position="180"/>
    </location>
</feature>
<dbReference type="AlphaFoldDB" id="A0A1G7MUU1"/>
<keyword evidence="4" id="KW-1185">Reference proteome</keyword>
<evidence type="ECO:0000256" key="1">
    <source>
        <dbReference type="SAM" id="SignalP"/>
    </source>
</evidence>
<accession>A0A1G7MUU1</accession>
<evidence type="ECO:0000259" key="2">
    <source>
        <dbReference type="Pfam" id="PF00174"/>
    </source>
</evidence>
<dbReference type="InterPro" id="IPR000572">
    <property type="entry name" value="OxRdtase_Mopterin-bd_dom"/>
</dbReference>
<keyword evidence="1" id="KW-0732">Signal</keyword>
<dbReference type="InterPro" id="IPR036374">
    <property type="entry name" value="OxRdtase_Mopterin-bd_sf"/>
</dbReference>
<dbReference type="Proteomes" id="UP000198641">
    <property type="component" value="Unassembled WGS sequence"/>
</dbReference>
<dbReference type="RefSeq" id="WP_139172495.1">
    <property type="nucleotide sequence ID" value="NZ_FNCI01000001.1"/>
</dbReference>
<dbReference type="STRING" id="284577.SAMN05216571_10144"/>
<feature type="signal peptide" evidence="1">
    <location>
        <begin position="1"/>
        <end position="32"/>
    </location>
</feature>
<evidence type="ECO:0000313" key="4">
    <source>
        <dbReference type="Proteomes" id="UP000198641"/>
    </source>
</evidence>
<feature type="domain" description="Oxidoreductase molybdopterin-binding" evidence="2">
    <location>
        <begin position="86"/>
        <end position="149"/>
    </location>
</feature>
<protein>
    <recommendedName>
        <fullName evidence="2">Oxidoreductase molybdopterin-binding domain-containing protein</fullName>
    </recommendedName>
</protein>
<dbReference type="OrthoDB" id="9798763at2"/>
<reference evidence="3 4" key="1">
    <citation type="submission" date="2016-10" db="EMBL/GenBank/DDBJ databases">
        <authorList>
            <person name="de Groot N.N."/>
        </authorList>
    </citation>
    <scope>NUCLEOTIDE SEQUENCE [LARGE SCALE GENOMIC DNA]</scope>
    <source>
        <strain evidence="3 4">BH539</strain>
    </source>
</reference>
<dbReference type="SUPFAM" id="SSF56524">
    <property type="entry name" value="Oxidoreductase molybdopterin-binding domain"/>
    <property type="match status" value="1"/>
</dbReference>
<dbReference type="Pfam" id="PF00174">
    <property type="entry name" value="Oxidored_molyb"/>
    <property type="match status" value="1"/>
</dbReference>
<evidence type="ECO:0000313" key="3">
    <source>
        <dbReference type="EMBL" id="SDF64810.1"/>
    </source>
</evidence>
<dbReference type="Gene3D" id="3.90.420.10">
    <property type="entry name" value="Oxidoreductase, molybdopterin-binding domain"/>
    <property type="match status" value="1"/>
</dbReference>
<sequence>MHVEPPEIYVNPIARSLTRCLLACLMTLPAQAAPLSLPQPEGEVLLEISGDILYTNDGDKALFDREMLSQLPVRIVSTHTPWTDRERQFQGPLIRDLLSRVGAQGDELRVEALNHFSGEIPVSDVQNYAVILAMAMDGEPLAIRDFGPLFVLYPFDDHPELDTENVRYRSVWQVAKIHVH</sequence>